<gene>
    <name evidence="2" type="ORF">Pla144_42390</name>
</gene>
<sequence length="852" mass="96793" precursor="true">MTFFISPISFAKTIQCILILSCTTCFAAFSIPESQVLRFDSGPPQSVIADQSIALNLSSRYQTTLGFGWITSPRDSFVRADLSRSRSALTIDGVVGEEFDFRADIAAGDWIVTIWLEMGEFDHNATQISIQGQPCVVDWQEFPAAAEPSQNLPKLYRVFHTTAQVGSDGLILKFQGKDSDVRLLGISLMRQQYEYTPVQLNFLAKIKSNLSLNNYSSLPSLIQEVKTAVLANPTDSVLALWLQRMEFLAAAEKYYEMRGWEWAEGETRLSMFDRHHQAIMLLDGILAGQKAVGEPLADPARYLRGRLLYWLGKERGGSEVIANANHDLKLLYQNYPEDDLLAMYASKQIDSQDDCDCLESSPEAPAWSVLQHEALCRLRAIIRWWTTERQIANGEFGGKFGDDVELLRWWAPLCLAGDQTALQGWKLLADGVWHSKHVNQGYARKLADVEHSSEFISDTAPLMVFYSDEPEYLTRLQPSAQLFQDFWTGLTPQGNRFFRSAWFSATDLETTEPKGRDVEFNCRAAKAVRYLVGRRPDPQLVATLHEWSMAWVEASLSTEKGKPRGIFPASIRFEDESINGDGKNWYQADMYWDYYDWYHSAGSLLLDQVFYTYLLTRDERLLEPLLLTLDLIRSQESQALESNHPEGSPAWAAQILRNCSLFWEVIEQWRFTTRNQTFDDLIMLYGSPYGRYRVSGDERHLVEGLNTLLDDVRFNTPLKTNEALFTDRVYVAESEALKGMLTGDGIPSNTSPYFYVSWEHTDGNFTALVVDAREEGIKVELFSHADEQREIVMRVWRVKPGLYVVRHKCLGSSIGEDVVNISSPGERISITLPPQQLLEIELSRISDPPKSD</sequence>
<proteinExistence type="predicted"/>
<comment type="caution">
    <text evidence="2">The sequence shown here is derived from an EMBL/GenBank/DDBJ whole genome shotgun (WGS) entry which is preliminary data.</text>
</comment>
<evidence type="ECO:0000313" key="2">
    <source>
        <dbReference type="EMBL" id="TWU22778.1"/>
    </source>
</evidence>
<dbReference type="Gene3D" id="2.60.120.430">
    <property type="entry name" value="Galactose-binding lectin"/>
    <property type="match status" value="1"/>
</dbReference>
<evidence type="ECO:0000256" key="1">
    <source>
        <dbReference type="SAM" id="SignalP"/>
    </source>
</evidence>
<evidence type="ECO:0000313" key="3">
    <source>
        <dbReference type="Proteomes" id="UP000318437"/>
    </source>
</evidence>
<dbReference type="EMBL" id="SJPS01000007">
    <property type="protein sequence ID" value="TWU22778.1"/>
    <property type="molecule type" value="Genomic_DNA"/>
</dbReference>
<feature type="chain" id="PRO_5022799446" evidence="1">
    <location>
        <begin position="28"/>
        <end position="852"/>
    </location>
</feature>
<organism evidence="2 3">
    <name type="scientific">Bythopirellula polymerisocia</name>
    <dbReference type="NCBI Taxonomy" id="2528003"/>
    <lineage>
        <taxon>Bacteria</taxon>
        <taxon>Pseudomonadati</taxon>
        <taxon>Planctomycetota</taxon>
        <taxon>Planctomycetia</taxon>
        <taxon>Pirellulales</taxon>
        <taxon>Lacipirellulaceae</taxon>
        <taxon>Bythopirellula</taxon>
    </lineage>
</organism>
<dbReference type="AlphaFoldDB" id="A0A5C6CET4"/>
<keyword evidence="3" id="KW-1185">Reference proteome</keyword>
<keyword evidence="1" id="KW-0732">Signal</keyword>
<feature type="signal peptide" evidence="1">
    <location>
        <begin position="1"/>
        <end position="27"/>
    </location>
</feature>
<accession>A0A5C6CET4</accession>
<reference evidence="2 3" key="1">
    <citation type="submission" date="2019-02" db="EMBL/GenBank/DDBJ databases">
        <title>Deep-cultivation of Planctomycetes and their phenomic and genomic characterization uncovers novel biology.</title>
        <authorList>
            <person name="Wiegand S."/>
            <person name="Jogler M."/>
            <person name="Boedeker C."/>
            <person name="Pinto D."/>
            <person name="Vollmers J."/>
            <person name="Rivas-Marin E."/>
            <person name="Kohn T."/>
            <person name="Peeters S.H."/>
            <person name="Heuer A."/>
            <person name="Rast P."/>
            <person name="Oberbeckmann S."/>
            <person name="Bunk B."/>
            <person name="Jeske O."/>
            <person name="Meyerdierks A."/>
            <person name="Storesund J.E."/>
            <person name="Kallscheuer N."/>
            <person name="Luecker S."/>
            <person name="Lage O.M."/>
            <person name="Pohl T."/>
            <person name="Merkel B.J."/>
            <person name="Hornburger P."/>
            <person name="Mueller R.-W."/>
            <person name="Bruemmer F."/>
            <person name="Labrenz M."/>
            <person name="Spormann A.M."/>
            <person name="Op Den Camp H."/>
            <person name="Overmann J."/>
            <person name="Amann R."/>
            <person name="Jetten M.S.M."/>
            <person name="Mascher T."/>
            <person name="Medema M.H."/>
            <person name="Devos D.P."/>
            <person name="Kaster A.-K."/>
            <person name="Ovreas L."/>
            <person name="Rohde M."/>
            <person name="Galperin M.Y."/>
            <person name="Jogler C."/>
        </authorList>
    </citation>
    <scope>NUCLEOTIDE SEQUENCE [LARGE SCALE GENOMIC DNA]</scope>
    <source>
        <strain evidence="2 3">Pla144</strain>
    </source>
</reference>
<dbReference type="Proteomes" id="UP000318437">
    <property type="component" value="Unassembled WGS sequence"/>
</dbReference>
<name>A0A5C6CET4_9BACT</name>
<protein>
    <submittedName>
        <fullName evidence="2">Uncharacterized protein</fullName>
    </submittedName>
</protein>